<gene>
    <name evidence="1" type="ORF">EAH76_23410</name>
</gene>
<organism evidence="1 2">
    <name type="scientific">Sphingomonas glacialis</name>
    <dbReference type="NCBI Taxonomy" id="658225"/>
    <lineage>
        <taxon>Bacteria</taxon>
        <taxon>Pseudomonadati</taxon>
        <taxon>Pseudomonadota</taxon>
        <taxon>Alphaproteobacteria</taxon>
        <taxon>Sphingomonadales</taxon>
        <taxon>Sphingomonadaceae</taxon>
        <taxon>Sphingomonas</taxon>
    </lineage>
</organism>
<accession>A0A502FB65</accession>
<dbReference type="Proteomes" id="UP000319931">
    <property type="component" value="Unassembled WGS sequence"/>
</dbReference>
<evidence type="ECO:0000313" key="1">
    <source>
        <dbReference type="EMBL" id="TPG46564.1"/>
    </source>
</evidence>
<name>A0A502FB65_9SPHN</name>
<dbReference type="InterPro" id="IPR036188">
    <property type="entry name" value="FAD/NAD-bd_sf"/>
</dbReference>
<dbReference type="OrthoDB" id="462203at2"/>
<proteinExistence type="predicted"/>
<evidence type="ECO:0000313" key="2">
    <source>
        <dbReference type="Proteomes" id="UP000319931"/>
    </source>
</evidence>
<comment type="caution">
    <text evidence="1">The sequence shown here is derived from an EMBL/GenBank/DDBJ whole genome shotgun (WGS) entry which is preliminary data.</text>
</comment>
<dbReference type="EMBL" id="RCZC01000013">
    <property type="protein sequence ID" value="TPG46564.1"/>
    <property type="molecule type" value="Genomic_DNA"/>
</dbReference>
<dbReference type="GO" id="GO:0004497">
    <property type="term" value="F:monooxygenase activity"/>
    <property type="evidence" value="ECO:0007669"/>
    <property type="project" value="InterPro"/>
</dbReference>
<dbReference type="AlphaFoldDB" id="A0A502FB65"/>
<sequence>MAWVCILQRAYRRRARQKTFHAWLGVEPGTIPTRCLAFEQGYRERQWIDNRAAVGLAAGFLEPLEATGTVVIEAAVAMIVEMLPHVA</sequence>
<dbReference type="Pfam" id="PF04820">
    <property type="entry name" value="Trp_halogenase"/>
    <property type="match status" value="1"/>
</dbReference>
<dbReference type="InterPro" id="IPR006905">
    <property type="entry name" value="Flavin_halogenase"/>
</dbReference>
<protein>
    <submittedName>
        <fullName evidence="1">Uncharacterized protein</fullName>
    </submittedName>
</protein>
<reference evidence="1 2" key="1">
    <citation type="journal article" date="2019" name="Environ. Microbiol.">
        <title>Species interactions and distinct microbial communities in high Arctic permafrost affected cryosols are associated with the CH4 and CO2 gas fluxes.</title>
        <authorList>
            <person name="Altshuler I."/>
            <person name="Hamel J."/>
            <person name="Turney S."/>
            <person name="Magnuson E."/>
            <person name="Levesque R."/>
            <person name="Greer C."/>
            <person name="Whyte L.G."/>
        </authorList>
    </citation>
    <scope>NUCLEOTIDE SEQUENCE [LARGE SCALE GENOMIC DNA]</scope>
    <source>
        <strain evidence="1 2">E6.1</strain>
    </source>
</reference>
<dbReference type="RefSeq" id="WP_140852686.1">
    <property type="nucleotide sequence ID" value="NZ_RCZC01000013.1"/>
</dbReference>
<dbReference type="Gene3D" id="3.50.50.60">
    <property type="entry name" value="FAD/NAD(P)-binding domain"/>
    <property type="match status" value="1"/>
</dbReference>
<keyword evidence="2" id="KW-1185">Reference proteome</keyword>